<evidence type="ECO:0000313" key="2">
    <source>
        <dbReference type="EMBL" id="EFG50193.1"/>
    </source>
</evidence>
<protein>
    <submittedName>
        <fullName evidence="2">3-demethylubiquinone-9 3-methyltransferase domain protein</fullName>
        <ecNumber evidence="2">2.1.1.64</ecNumber>
    </submittedName>
</protein>
<comment type="caution">
    <text evidence="2">The sequence shown here is derived from an EMBL/GenBank/DDBJ whole genome shotgun (WGS) entry which is preliminary data.</text>
</comment>
<sequence length="84" mass="9800">MKRIAPCLWFSDGDCEETIRFYVDLIPNSEIQHIEYYPDASDASFEEHFEGMSGKVITAKFTLNNQPYIVLDGGPYFHLMNRYL</sequence>
<keyword evidence="2" id="KW-0808">Transferase</keyword>
<reference evidence="2 3" key="1">
    <citation type="submission" date="2010-04" db="EMBL/GenBank/DDBJ databases">
        <authorList>
            <person name="Muzny D."/>
            <person name="Qin X."/>
            <person name="Deng J."/>
            <person name="Jiang H."/>
            <person name="Liu Y."/>
            <person name="Qu J."/>
            <person name="Song X.-Z."/>
            <person name="Zhang L."/>
            <person name="Thornton R."/>
            <person name="Coyle M."/>
            <person name="Francisco L."/>
            <person name="Jackson L."/>
            <person name="Javaid M."/>
            <person name="Korchina V."/>
            <person name="Kovar C."/>
            <person name="Mata R."/>
            <person name="Mathew T."/>
            <person name="Ngo R."/>
            <person name="Nguyen L."/>
            <person name="Nguyen N."/>
            <person name="Okwuonu G."/>
            <person name="Ongeri F."/>
            <person name="Pham C."/>
            <person name="Simmons D."/>
            <person name="Wilczek-Boney K."/>
            <person name="Hale W."/>
            <person name="Jakkamsetti A."/>
            <person name="Pham P."/>
            <person name="Ruth R."/>
            <person name="San Lucas F."/>
            <person name="Warren J."/>
            <person name="Zhang J."/>
            <person name="Zhao Z."/>
            <person name="Zhou C."/>
            <person name="Zhu D."/>
            <person name="Lee S."/>
            <person name="Bess C."/>
            <person name="Blankenburg K."/>
            <person name="Forbes L."/>
            <person name="Fu Q."/>
            <person name="Gubbala S."/>
            <person name="Hirani K."/>
            <person name="Jayaseelan J.C."/>
            <person name="Lara F."/>
            <person name="Munidasa M."/>
            <person name="Palculict T."/>
            <person name="Patil S."/>
            <person name="Pu L.-L."/>
            <person name="Saada N."/>
            <person name="Tang L."/>
            <person name="Weissenberger G."/>
            <person name="Zhu Y."/>
            <person name="Hemphill L."/>
            <person name="Shang Y."/>
            <person name="Youmans B."/>
            <person name="Ayvaz T."/>
            <person name="Ross M."/>
            <person name="Santibanez J."/>
            <person name="Aqrawi P."/>
            <person name="Gross S."/>
            <person name="Joshi V."/>
            <person name="Fowler G."/>
            <person name="Nazareth L."/>
            <person name="Reid J."/>
            <person name="Worley K."/>
            <person name="Petrosino J."/>
            <person name="Highlander S."/>
            <person name="Gibbs R."/>
            <person name="Gibbs R."/>
        </authorList>
    </citation>
    <scope>NUCLEOTIDE SEQUENCE [LARGE SCALE GENOMIC DNA]</scope>
    <source>
        <strain evidence="2 3">ATCC 11563</strain>
    </source>
</reference>
<dbReference type="InterPro" id="IPR028973">
    <property type="entry name" value="PhnB-like"/>
</dbReference>
<dbReference type="EMBL" id="ADNT01000040">
    <property type="protein sequence ID" value="EFG50193.1"/>
    <property type="molecule type" value="Genomic_DNA"/>
</dbReference>
<dbReference type="Proteomes" id="UP000003764">
    <property type="component" value="Unassembled WGS sequence"/>
</dbReference>
<proteinExistence type="predicted"/>
<dbReference type="EC" id="2.1.1.64" evidence="2"/>
<keyword evidence="2" id="KW-0489">Methyltransferase</keyword>
<keyword evidence="3" id="KW-1185">Reference proteome</keyword>
<dbReference type="Pfam" id="PF06983">
    <property type="entry name" value="3-dmu-9_3-mt"/>
    <property type="match status" value="1"/>
</dbReference>
<dbReference type="InterPro" id="IPR029068">
    <property type="entry name" value="Glyas_Bleomycin-R_OHBP_Dase"/>
</dbReference>
<dbReference type="GO" id="GO:0032259">
    <property type="term" value="P:methylation"/>
    <property type="evidence" value="ECO:0007669"/>
    <property type="project" value="UniProtKB-KW"/>
</dbReference>
<accession>A0ABN0AAB0</accession>
<dbReference type="Gene3D" id="3.30.720.100">
    <property type="match status" value="1"/>
</dbReference>
<dbReference type="SUPFAM" id="SSF54593">
    <property type="entry name" value="Glyoxalase/Bleomycin resistance protein/Dihydroxybiphenyl dioxygenase"/>
    <property type="match status" value="1"/>
</dbReference>
<evidence type="ECO:0000259" key="1">
    <source>
        <dbReference type="Pfam" id="PF06983"/>
    </source>
</evidence>
<dbReference type="GO" id="GO:0061542">
    <property type="term" value="F:3-demethylubiquinol 3-O-methyltransferase activity"/>
    <property type="evidence" value="ECO:0007669"/>
    <property type="project" value="UniProtKB-EC"/>
</dbReference>
<name>A0ABN0AAB0_AERVM</name>
<organism evidence="2 3">
    <name type="scientific">Aerococcus viridans (strain ATCC 11563 / DSM 20340 / CCUG 4311 / JCM 20461 / NBRC 12219 / NCTC 8251 / M1)</name>
    <dbReference type="NCBI Taxonomy" id="655812"/>
    <lineage>
        <taxon>Bacteria</taxon>
        <taxon>Bacillati</taxon>
        <taxon>Bacillota</taxon>
        <taxon>Bacilli</taxon>
        <taxon>Lactobacillales</taxon>
        <taxon>Aerococcaceae</taxon>
        <taxon>Aerococcus</taxon>
    </lineage>
</organism>
<gene>
    <name evidence="2" type="ORF">HMPREF0061_0469</name>
</gene>
<evidence type="ECO:0000313" key="3">
    <source>
        <dbReference type="Proteomes" id="UP000003764"/>
    </source>
</evidence>
<feature type="domain" description="PhnB-like" evidence="1">
    <location>
        <begin position="3"/>
        <end position="79"/>
    </location>
</feature>